<keyword evidence="15" id="KW-1185">Reference proteome</keyword>
<protein>
    <recommendedName>
        <fullName evidence="13">Succinate dehydrogenase [ubiquinone] cytochrome b small subunit</fullName>
    </recommendedName>
</protein>
<dbReference type="AlphaFoldDB" id="A0AAF0EBQ4"/>
<proteinExistence type="inferred from homology"/>
<dbReference type="GO" id="GO:0006099">
    <property type="term" value="P:tricarboxylic acid cycle"/>
    <property type="evidence" value="ECO:0007669"/>
    <property type="project" value="TreeGrafter"/>
</dbReference>
<dbReference type="EMBL" id="CP119900">
    <property type="protein sequence ID" value="WFD22004.1"/>
    <property type="molecule type" value="Genomic_DNA"/>
</dbReference>
<dbReference type="PANTHER" id="PTHR13337:SF2">
    <property type="entry name" value="SUCCINATE DEHYDROGENASE [UBIQUINONE] CYTOCHROME B SMALL SUBUNIT, MITOCHONDRIAL"/>
    <property type="match status" value="1"/>
</dbReference>
<dbReference type="Gene3D" id="1.20.1300.10">
    <property type="entry name" value="Fumarate reductase/succinate dehydrogenase, transmembrane subunit"/>
    <property type="match status" value="1"/>
</dbReference>
<gene>
    <name evidence="14" type="primary">SDH4</name>
    <name evidence="14" type="ORF">MEQU1_000666</name>
</gene>
<keyword evidence="6 13" id="KW-0809">Transit peptide</keyword>
<dbReference type="Pfam" id="PF05328">
    <property type="entry name" value="CybS"/>
    <property type="match status" value="1"/>
</dbReference>
<dbReference type="InterPro" id="IPR018220">
    <property type="entry name" value="Adenylosuccin_syn_GTP-bd"/>
</dbReference>
<organism evidence="14 15">
    <name type="scientific">Malassezia equina</name>
    <dbReference type="NCBI Taxonomy" id="1381935"/>
    <lineage>
        <taxon>Eukaryota</taxon>
        <taxon>Fungi</taxon>
        <taxon>Dikarya</taxon>
        <taxon>Basidiomycota</taxon>
        <taxon>Ustilaginomycotina</taxon>
        <taxon>Malasseziomycetes</taxon>
        <taxon>Malasseziales</taxon>
        <taxon>Malasseziaceae</taxon>
        <taxon>Malassezia</taxon>
    </lineage>
</organism>
<keyword evidence="7" id="KW-1133">Transmembrane helix</keyword>
<evidence type="ECO:0000256" key="9">
    <source>
        <dbReference type="ARBA" id="ARBA00023134"/>
    </source>
</evidence>
<evidence type="ECO:0000256" key="3">
    <source>
        <dbReference type="ARBA" id="ARBA00022448"/>
    </source>
</evidence>
<keyword evidence="4" id="KW-0812">Transmembrane</keyword>
<evidence type="ECO:0000313" key="14">
    <source>
        <dbReference type="EMBL" id="WFD22004.1"/>
    </source>
</evidence>
<keyword evidence="9" id="KW-0547">Nucleotide-binding</keyword>
<dbReference type="GO" id="GO:0048039">
    <property type="term" value="F:ubiquinone binding"/>
    <property type="evidence" value="ECO:0007669"/>
    <property type="project" value="TreeGrafter"/>
</dbReference>
<dbReference type="GO" id="GO:0006121">
    <property type="term" value="P:mitochondrial electron transport, succinate to ubiquinone"/>
    <property type="evidence" value="ECO:0007669"/>
    <property type="project" value="TreeGrafter"/>
</dbReference>
<evidence type="ECO:0000256" key="2">
    <source>
        <dbReference type="ARBA" id="ARBA00007294"/>
    </source>
</evidence>
<keyword evidence="12" id="KW-0479">Metal-binding</keyword>
<evidence type="ECO:0000256" key="11">
    <source>
        <dbReference type="PIRSR" id="PIRSR607992-1"/>
    </source>
</evidence>
<dbReference type="GO" id="GO:0046872">
    <property type="term" value="F:metal ion binding"/>
    <property type="evidence" value="ECO:0007669"/>
    <property type="project" value="UniProtKB-KW"/>
</dbReference>
<sequence>MSMCATVGLNTRLPSAGMTRMLVSGARGFHAAYIKGTVNEPTEYPQPNATHGSYHWIFERLISASLVPMVAVATVKHGACGTLDAVLSATLLMHSHIGFDALLVDYLDKRKFPVTGPVAKWILRAATVATAVGLYGTYLMAFADPTEFNTSTCGWLKMGTRFALPVYDDVVRLLAPYTVLDPGAIAGGTRTDLTRLGCASVFIMATLPKPDESPQGRVSVVLGSQWGDEGKGVYMRY</sequence>
<keyword evidence="9" id="KW-0342">GTP-binding</keyword>
<keyword evidence="8 13" id="KW-0496">Mitochondrion</keyword>
<accession>A0AAF0EBQ4</accession>
<evidence type="ECO:0000256" key="6">
    <source>
        <dbReference type="ARBA" id="ARBA00022946"/>
    </source>
</evidence>
<evidence type="ECO:0000256" key="5">
    <source>
        <dbReference type="ARBA" id="ARBA00022792"/>
    </source>
</evidence>
<keyword evidence="12" id="KW-0408">Iron</keyword>
<dbReference type="GO" id="GO:0005525">
    <property type="term" value="F:GTP binding"/>
    <property type="evidence" value="ECO:0007669"/>
    <property type="project" value="UniProtKB-KW"/>
</dbReference>
<evidence type="ECO:0000256" key="12">
    <source>
        <dbReference type="PIRSR" id="PIRSR607992-2"/>
    </source>
</evidence>
<feature type="binding site" evidence="11">
    <location>
        <position position="106"/>
    </location>
    <ligand>
        <name>a ubiquinone</name>
        <dbReference type="ChEBI" id="CHEBI:16389"/>
        <note>ligand shared with IP/SDHB</note>
    </ligand>
</feature>
<evidence type="ECO:0000256" key="1">
    <source>
        <dbReference type="ARBA" id="ARBA00004448"/>
    </source>
</evidence>
<dbReference type="Proteomes" id="UP001214415">
    <property type="component" value="Chromosome 1"/>
</dbReference>
<keyword evidence="10 13" id="KW-0472">Membrane</keyword>
<evidence type="ECO:0000256" key="13">
    <source>
        <dbReference type="RuleBase" id="RU364031"/>
    </source>
</evidence>
<name>A0AAF0EBQ4_9BASI</name>
<comment type="similarity">
    <text evidence="2 13">Belongs to the CybS family.</text>
</comment>
<dbReference type="GO" id="GO:0005743">
    <property type="term" value="C:mitochondrial inner membrane"/>
    <property type="evidence" value="ECO:0007669"/>
    <property type="project" value="UniProtKB-SubCell"/>
</dbReference>
<evidence type="ECO:0000256" key="7">
    <source>
        <dbReference type="ARBA" id="ARBA00022989"/>
    </source>
</evidence>
<dbReference type="InterPro" id="IPR007992">
    <property type="entry name" value="CybS"/>
</dbReference>
<dbReference type="PANTHER" id="PTHR13337">
    <property type="entry name" value="SUCCINATE DEHYDROGENASE"/>
    <property type="match status" value="1"/>
</dbReference>
<dbReference type="InterPro" id="IPR034804">
    <property type="entry name" value="SQR/QFR_C/D"/>
</dbReference>
<evidence type="ECO:0000256" key="8">
    <source>
        <dbReference type="ARBA" id="ARBA00023128"/>
    </source>
</evidence>
<keyword evidence="5 13" id="KW-0999">Mitochondrion inner membrane</keyword>
<evidence type="ECO:0000256" key="4">
    <source>
        <dbReference type="ARBA" id="ARBA00022692"/>
    </source>
</evidence>
<evidence type="ECO:0000313" key="15">
    <source>
        <dbReference type="Proteomes" id="UP001214415"/>
    </source>
</evidence>
<dbReference type="PROSITE" id="PS01266">
    <property type="entry name" value="ADENYLOSUCCIN_SYN_1"/>
    <property type="match status" value="1"/>
</dbReference>
<feature type="binding site" description="axial binding residue" evidence="12">
    <location>
        <position position="94"/>
    </location>
    <ligand>
        <name>heme b</name>
        <dbReference type="ChEBI" id="CHEBI:60344"/>
        <note>ligand shared with SDHC</note>
    </ligand>
    <ligandPart>
        <name>Fe</name>
        <dbReference type="ChEBI" id="CHEBI:18248"/>
    </ligandPart>
</feature>
<reference evidence="14" key="1">
    <citation type="submission" date="2023-03" db="EMBL/GenBank/DDBJ databases">
        <title>Mating type loci evolution in Malassezia.</title>
        <authorList>
            <person name="Coelho M.A."/>
        </authorList>
    </citation>
    <scope>NUCLEOTIDE SEQUENCE</scope>
    <source>
        <strain evidence="14">CBS 12830</strain>
    </source>
</reference>
<dbReference type="GO" id="GO:0020037">
    <property type="term" value="F:heme binding"/>
    <property type="evidence" value="ECO:0007669"/>
    <property type="project" value="TreeGrafter"/>
</dbReference>
<evidence type="ECO:0000256" key="10">
    <source>
        <dbReference type="ARBA" id="ARBA00023136"/>
    </source>
</evidence>
<keyword evidence="3" id="KW-0813">Transport</keyword>
<comment type="subcellular location">
    <subcellularLocation>
        <location evidence="1 13">Mitochondrion inner membrane</location>
        <topology evidence="1 13">Multi-pass membrane protein</topology>
    </subcellularLocation>
</comment>